<dbReference type="EMBL" id="VSSQ01070698">
    <property type="protein sequence ID" value="MPN22462.1"/>
    <property type="molecule type" value="Genomic_DNA"/>
</dbReference>
<proteinExistence type="predicted"/>
<sequence length="128" mass="14994">MELLQLRMQITAGIWLINDQRNLILIQINFIDCREYIQHFIANFHLRTEVLFQDSLKFLFSVLISVTVNKGVHLGNHILCVLEIQPATIVLFHIPAKSLQFFQAGFDLVNICIRRTQITEYFRFGESE</sequence>
<comment type="caution">
    <text evidence="1">The sequence shown here is derived from an EMBL/GenBank/DDBJ whole genome shotgun (WGS) entry which is preliminary data.</text>
</comment>
<protein>
    <submittedName>
        <fullName evidence="1">Uncharacterized protein</fullName>
    </submittedName>
</protein>
<dbReference type="AlphaFoldDB" id="A0A645G906"/>
<reference evidence="1" key="1">
    <citation type="submission" date="2019-08" db="EMBL/GenBank/DDBJ databases">
        <authorList>
            <person name="Kucharzyk K."/>
            <person name="Murdoch R.W."/>
            <person name="Higgins S."/>
            <person name="Loffler F."/>
        </authorList>
    </citation>
    <scope>NUCLEOTIDE SEQUENCE</scope>
</reference>
<organism evidence="1">
    <name type="scientific">bioreactor metagenome</name>
    <dbReference type="NCBI Taxonomy" id="1076179"/>
    <lineage>
        <taxon>unclassified sequences</taxon>
        <taxon>metagenomes</taxon>
        <taxon>ecological metagenomes</taxon>
    </lineage>
</organism>
<accession>A0A645G906</accession>
<name>A0A645G906_9ZZZZ</name>
<gene>
    <name evidence="1" type="ORF">SDC9_169845</name>
</gene>
<evidence type="ECO:0000313" key="1">
    <source>
        <dbReference type="EMBL" id="MPN22462.1"/>
    </source>
</evidence>